<accession>A0AAU9NZR6</accession>
<gene>
    <name evidence="2" type="ORF">LVIROSA_LOCUS29390</name>
</gene>
<reference evidence="2 3" key="1">
    <citation type="submission" date="2022-01" db="EMBL/GenBank/DDBJ databases">
        <authorList>
            <person name="Xiong W."/>
            <person name="Schranz E."/>
        </authorList>
    </citation>
    <scope>NUCLEOTIDE SEQUENCE [LARGE SCALE GENOMIC DNA]</scope>
</reference>
<dbReference type="AlphaFoldDB" id="A0AAU9NZR6"/>
<comment type="caution">
    <text evidence="2">The sequence shown here is derived from an EMBL/GenBank/DDBJ whole genome shotgun (WGS) entry which is preliminary data.</text>
</comment>
<dbReference type="EMBL" id="CAKMRJ010005462">
    <property type="protein sequence ID" value="CAH1443482.1"/>
    <property type="molecule type" value="Genomic_DNA"/>
</dbReference>
<evidence type="ECO:0000256" key="1">
    <source>
        <dbReference type="SAM" id="MobiDB-lite"/>
    </source>
</evidence>
<feature type="compositionally biased region" description="Polar residues" evidence="1">
    <location>
        <begin position="85"/>
        <end position="94"/>
    </location>
</feature>
<sequence length="94" mass="9870">MKEAYVVVGVKKGKQVARMQSVGNSPGSSDPDAEAQSINAMHAAIKAFVKADFASYLHLGELGLADLRQLCSEEEEHVPDGSIGGTASTQPRQG</sequence>
<keyword evidence="3" id="KW-1185">Reference proteome</keyword>
<evidence type="ECO:0000313" key="3">
    <source>
        <dbReference type="Proteomes" id="UP001157418"/>
    </source>
</evidence>
<name>A0AAU9NZR6_9ASTR</name>
<proteinExistence type="predicted"/>
<protein>
    <submittedName>
        <fullName evidence="2">Uncharacterized protein</fullName>
    </submittedName>
</protein>
<feature type="region of interest" description="Disordered" evidence="1">
    <location>
        <begin position="74"/>
        <end position="94"/>
    </location>
</feature>
<organism evidence="2 3">
    <name type="scientific">Lactuca virosa</name>
    <dbReference type="NCBI Taxonomy" id="75947"/>
    <lineage>
        <taxon>Eukaryota</taxon>
        <taxon>Viridiplantae</taxon>
        <taxon>Streptophyta</taxon>
        <taxon>Embryophyta</taxon>
        <taxon>Tracheophyta</taxon>
        <taxon>Spermatophyta</taxon>
        <taxon>Magnoliopsida</taxon>
        <taxon>eudicotyledons</taxon>
        <taxon>Gunneridae</taxon>
        <taxon>Pentapetalae</taxon>
        <taxon>asterids</taxon>
        <taxon>campanulids</taxon>
        <taxon>Asterales</taxon>
        <taxon>Asteraceae</taxon>
        <taxon>Cichorioideae</taxon>
        <taxon>Cichorieae</taxon>
        <taxon>Lactucinae</taxon>
        <taxon>Lactuca</taxon>
    </lineage>
</organism>
<dbReference type="Proteomes" id="UP001157418">
    <property type="component" value="Unassembled WGS sequence"/>
</dbReference>
<evidence type="ECO:0000313" key="2">
    <source>
        <dbReference type="EMBL" id="CAH1443482.1"/>
    </source>
</evidence>